<keyword evidence="3" id="KW-0067">ATP-binding</keyword>
<dbReference type="PANTHER" id="PTHR45639:SF3">
    <property type="entry name" value="HYPOXIA UP-REGULATED PROTEIN 1"/>
    <property type="match status" value="1"/>
</dbReference>
<name>A0AAD7V5N1_9FUNG</name>
<dbReference type="Pfam" id="PF00012">
    <property type="entry name" value="HSP70"/>
    <property type="match status" value="1"/>
</dbReference>
<dbReference type="InterPro" id="IPR043129">
    <property type="entry name" value="ATPase_NBD"/>
</dbReference>
<feature type="compositionally biased region" description="Basic and acidic residues" evidence="5">
    <location>
        <begin position="858"/>
        <end position="878"/>
    </location>
</feature>
<dbReference type="CDD" id="cd10230">
    <property type="entry name" value="ASKHA_NBD_HSP70_HYOU1"/>
    <property type="match status" value="1"/>
</dbReference>
<dbReference type="Gene3D" id="2.60.34.10">
    <property type="entry name" value="Substrate Binding Domain Of DNAk, Chain A, domain 1"/>
    <property type="match status" value="1"/>
</dbReference>
<dbReference type="GO" id="GO:0034663">
    <property type="term" value="C:endoplasmic reticulum chaperone complex"/>
    <property type="evidence" value="ECO:0007669"/>
    <property type="project" value="TreeGrafter"/>
</dbReference>
<keyword evidence="1" id="KW-0547">Nucleotide-binding</keyword>
<dbReference type="Gene3D" id="3.30.420.40">
    <property type="match status" value="2"/>
</dbReference>
<dbReference type="InterPro" id="IPR013126">
    <property type="entry name" value="Hsp_70_fam"/>
</dbReference>
<dbReference type="Proteomes" id="UP001234581">
    <property type="component" value="Unassembled WGS sequence"/>
</dbReference>
<dbReference type="GO" id="GO:0140662">
    <property type="term" value="F:ATP-dependent protein folding chaperone"/>
    <property type="evidence" value="ECO:0007669"/>
    <property type="project" value="InterPro"/>
</dbReference>
<sequence>MPNRIITLLCLAVALMLAFVSSGARAAVMSIDYGTEWFKVGLIKPGIPLDVALNKDSKRKTQAMVTLREDQRVYGSDSLALAGRFPQSTFPNLKNLIGKPYDDKHCVEYRNRFVNNMISNPDRGTPLFHLDDKTDLTVEELIAYQFQNAREQARNTAGEDVKDVVITVTPFATQYERQAILDAAELAGLNVLSLIHDETAVALNYAVSREFSNTPEYHIFYDMGAGSTVASLVSFSNVKEGKSKKTVPQLEVKAVGFDRTLGGHEFDVRLRDLLADKFMQQHKPTSDIRQSNTAMARLLKEATRVKQILSANQETSASVESLFEDIDFKVKVTRAELENLCADLLDRVQGPIQAALEAAGMKVDNIKSLVLVGGSVRIPAVQRHLSQTVGADKIAKNVNGDEAAVLGAAFRGASLSNQFRLTKQIKIKDITVYPIEVTYQPEGPQDRKPIHTVLFNEFGTIGTRKIMTFKRESDFDFDLIYGKSVEQQDADLGMNQIAKVKVTGLTEALEKYQEDIKASEQPPKVKVAIDLTNSGLVSVAEASVSIQVKDPSSSTFSDKVKSFFGSKDEESSNEDDKEAPAQDQNKTEPENQDDKKAEDAKDKEPTMKKITLQVQVIPTGPPPMTQQEKMVAQNRIRELDALDEKRRLWEESRNNLESFVYRVQDFLYDDIVSIISTEEQQETLREQLSETSDWLYDEGESADTAVYLERLRKLQQLERPITFRRQEFIQRSDNIDKITSSVELARAFVDGIRSKTEEEERYHTDEELDSLLEHTDRLEKWKNDKVTAQEQLPNHVEPVFTTAETRRRCQELDDALMKLMRKKKPKAKKQQQQPPKNETSQEDEPTTHQENEKDDSTDEKPSSNNDEKQEEQRDHDEL</sequence>
<dbReference type="FunFam" id="1.20.1270.10:FF:000002">
    <property type="entry name" value="Heat shock 70 kDa protein 4"/>
    <property type="match status" value="1"/>
</dbReference>
<evidence type="ECO:0000313" key="8">
    <source>
        <dbReference type="Proteomes" id="UP001234581"/>
    </source>
</evidence>
<dbReference type="Gene3D" id="3.90.640.10">
    <property type="entry name" value="Actin, Chain A, domain 4"/>
    <property type="match status" value="1"/>
</dbReference>
<organism evidence="7 8">
    <name type="scientific">Lichtheimia ornata</name>
    <dbReference type="NCBI Taxonomy" id="688661"/>
    <lineage>
        <taxon>Eukaryota</taxon>
        <taxon>Fungi</taxon>
        <taxon>Fungi incertae sedis</taxon>
        <taxon>Mucoromycota</taxon>
        <taxon>Mucoromycotina</taxon>
        <taxon>Mucoromycetes</taxon>
        <taxon>Mucorales</taxon>
        <taxon>Lichtheimiaceae</taxon>
        <taxon>Lichtheimia</taxon>
    </lineage>
</organism>
<feature type="chain" id="PRO_5041923772" evidence="6">
    <location>
        <begin position="27"/>
        <end position="878"/>
    </location>
</feature>
<feature type="region of interest" description="Disordered" evidence="5">
    <location>
        <begin position="820"/>
        <end position="878"/>
    </location>
</feature>
<dbReference type="EMBL" id="JARTCD010000016">
    <property type="protein sequence ID" value="KAJ8659823.1"/>
    <property type="molecule type" value="Genomic_DNA"/>
</dbReference>
<dbReference type="PRINTS" id="PR00301">
    <property type="entry name" value="HEATSHOCK70"/>
</dbReference>
<dbReference type="AlphaFoldDB" id="A0AAD7V5N1"/>
<keyword evidence="2" id="KW-0256">Endoplasmic reticulum</keyword>
<comment type="caution">
    <text evidence="7">The sequence shown here is derived from an EMBL/GenBank/DDBJ whole genome shotgun (WGS) entry which is preliminary data.</text>
</comment>
<evidence type="ECO:0000256" key="1">
    <source>
        <dbReference type="ARBA" id="ARBA00022741"/>
    </source>
</evidence>
<keyword evidence="8" id="KW-1185">Reference proteome</keyword>
<feature type="signal peptide" evidence="6">
    <location>
        <begin position="1"/>
        <end position="26"/>
    </location>
</feature>
<keyword evidence="4" id="KW-0143">Chaperone</keyword>
<dbReference type="GO" id="GO:0030968">
    <property type="term" value="P:endoplasmic reticulum unfolded protein response"/>
    <property type="evidence" value="ECO:0007669"/>
    <property type="project" value="TreeGrafter"/>
</dbReference>
<evidence type="ECO:0000256" key="6">
    <source>
        <dbReference type="SAM" id="SignalP"/>
    </source>
</evidence>
<evidence type="ECO:0000256" key="5">
    <source>
        <dbReference type="SAM" id="MobiDB-lite"/>
    </source>
</evidence>
<feature type="region of interest" description="Disordered" evidence="5">
    <location>
        <begin position="548"/>
        <end position="608"/>
    </location>
</feature>
<evidence type="ECO:0000256" key="4">
    <source>
        <dbReference type="ARBA" id="ARBA00023186"/>
    </source>
</evidence>
<proteinExistence type="predicted"/>
<dbReference type="GO" id="GO:0005524">
    <property type="term" value="F:ATP binding"/>
    <property type="evidence" value="ECO:0007669"/>
    <property type="project" value="UniProtKB-KW"/>
</dbReference>
<dbReference type="Gene3D" id="1.20.1270.10">
    <property type="match status" value="1"/>
</dbReference>
<dbReference type="SUPFAM" id="SSF53067">
    <property type="entry name" value="Actin-like ATPase domain"/>
    <property type="match status" value="2"/>
</dbReference>
<dbReference type="InterPro" id="IPR029047">
    <property type="entry name" value="HSP70_peptide-bd_sf"/>
</dbReference>
<feature type="compositionally biased region" description="Basic and acidic residues" evidence="5">
    <location>
        <begin position="585"/>
        <end position="607"/>
    </location>
</feature>
<feature type="compositionally biased region" description="Polar residues" evidence="5">
    <location>
        <begin position="548"/>
        <end position="557"/>
    </location>
</feature>
<feature type="compositionally biased region" description="Basic residues" evidence="5">
    <location>
        <begin position="820"/>
        <end position="829"/>
    </location>
</feature>
<reference evidence="7 8" key="1">
    <citation type="submission" date="2023-03" db="EMBL/GenBank/DDBJ databases">
        <title>Genome sequence of Lichtheimia ornata CBS 291.66.</title>
        <authorList>
            <person name="Mohabir J.T."/>
            <person name="Shea T.P."/>
            <person name="Kurbessoian T."/>
            <person name="Berby B."/>
            <person name="Fontaine J."/>
            <person name="Livny J."/>
            <person name="Gnirke A."/>
            <person name="Stajich J.E."/>
            <person name="Cuomo C.A."/>
        </authorList>
    </citation>
    <scope>NUCLEOTIDE SEQUENCE [LARGE SCALE GENOMIC DNA]</scope>
    <source>
        <strain evidence="7">CBS 291.66</strain>
    </source>
</reference>
<keyword evidence="6" id="KW-0732">Signal</keyword>
<protein>
    <submittedName>
        <fullName evidence="7">Uncharacterized protein</fullName>
    </submittedName>
</protein>
<dbReference type="GeneID" id="83211829"/>
<accession>A0AAD7V5N1</accession>
<dbReference type="FunFam" id="3.90.640.10:FF:000004">
    <property type="entry name" value="Heat shock 70 kDa protein 4"/>
    <property type="match status" value="1"/>
</dbReference>
<dbReference type="InterPro" id="IPR029048">
    <property type="entry name" value="HSP70_C_sf"/>
</dbReference>
<evidence type="ECO:0000256" key="3">
    <source>
        <dbReference type="ARBA" id="ARBA00022840"/>
    </source>
</evidence>
<dbReference type="RefSeq" id="XP_058344736.1">
    <property type="nucleotide sequence ID" value="XM_058484475.1"/>
</dbReference>
<dbReference type="PANTHER" id="PTHR45639">
    <property type="entry name" value="HSC70CB, ISOFORM G-RELATED"/>
    <property type="match status" value="1"/>
</dbReference>
<evidence type="ECO:0000313" key="7">
    <source>
        <dbReference type="EMBL" id="KAJ8659823.1"/>
    </source>
</evidence>
<feature type="compositionally biased region" description="Basic and acidic residues" evidence="5">
    <location>
        <begin position="558"/>
        <end position="570"/>
    </location>
</feature>
<gene>
    <name evidence="7" type="ORF">O0I10_004416</name>
</gene>
<dbReference type="SUPFAM" id="SSF100934">
    <property type="entry name" value="Heat shock protein 70kD (HSP70), C-terminal subdomain"/>
    <property type="match status" value="1"/>
</dbReference>
<dbReference type="Gene3D" id="3.30.30.30">
    <property type="match status" value="1"/>
</dbReference>
<evidence type="ECO:0000256" key="2">
    <source>
        <dbReference type="ARBA" id="ARBA00022824"/>
    </source>
</evidence>